<name>A0A512BIK1_9BACT</name>
<dbReference type="AlphaFoldDB" id="A0A512BIK1"/>
<keyword evidence="1" id="KW-0472">Membrane</keyword>
<feature type="transmembrane region" description="Helical" evidence="1">
    <location>
        <begin position="224"/>
        <end position="242"/>
    </location>
</feature>
<dbReference type="OrthoDB" id="116480at2"/>
<dbReference type="EMBL" id="BJYT01000027">
    <property type="protein sequence ID" value="GEO11695.1"/>
    <property type="molecule type" value="Genomic_DNA"/>
</dbReference>
<proteinExistence type="predicted"/>
<feature type="transmembrane region" description="Helical" evidence="1">
    <location>
        <begin position="90"/>
        <end position="109"/>
    </location>
</feature>
<feature type="transmembrane region" description="Helical" evidence="1">
    <location>
        <begin position="154"/>
        <end position="177"/>
    </location>
</feature>
<evidence type="ECO:0000313" key="2">
    <source>
        <dbReference type="EMBL" id="GEO11695.1"/>
    </source>
</evidence>
<dbReference type="PANTHER" id="PTHR41282:SF1">
    <property type="entry name" value="CONSERVED TRANSMEMBRANE PROTEIN-RELATED"/>
    <property type="match status" value="1"/>
</dbReference>
<dbReference type="PANTHER" id="PTHR41282">
    <property type="entry name" value="CONSERVED TRANSMEMBRANE PROTEIN-RELATED"/>
    <property type="match status" value="1"/>
</dbReference>
<protein>
    <submittedName>
        <fullName evidence="2">Membrane protein</fullName>
    </submittedName>
</protein>
<evidence type="ECO:0000256" key="1">
    <source>
        <dbReference type="SAM" id="Phobius"/>
    </source>
</evidence>
<feature type="transmembrane region" description="Helical" evidence="1">
    <location>
        <begin position="189"/>
        <end position="212"/>
    </location>
</feature>
<dbReference type="PIRSF" id="PIRSF009160">
    <property type="entry name" value="UCP009160"/>
    <property type="match status" value="1"/>
</dbReference>
<dbReference type="InterPro" id="IPR010539">
    <property type="entry name" value="BaxI_1-like"/>
</dbReference>
<sequence length="255" mass="28189">MALFKSGNPTLSAKIFNTTVSDQQQGVMTARGAMNKFGFLFLMVIAGAAFTWHLYYQGKAQTMMPLMMVGVFGGLITALVISFKQTWAPYLAPLYGLLEGLFIGAISAIVNEMFAKKYPGIVIQSVGLTLGVAVAMFLLYNFRIIRPTQRFKSILLTATAGIAIFYLITWIVSMFGVRMDFMMMGNGSMLGIGISLFVVAIAALNLIIDFDMIEQGAEMGAPKYMEWYCAFALMVTIVWLYVEMLKLLSRLGSRD</sequence>
<feature type="transmembrane region" description="Helical" evidence="1">
    <location>
        <begin position="62"/>
        <end position="83"/>
    </location>
</feature>
<feature type="transmembrane region" description="Helical" evidence="1">
    <location>
        <begin position="37"/>
        <end position="56"/>
    </location>
</feature>
<dbReference type="Proteomes" id="UP000321513">
    <property type="component" value="Unassembled WGS sequence"/>
</dbReference>
<accession>A0A512BIK1</accession>
<dbReference type="RefSeq" id="WP_147205808.1">
    <property type="nucleotide sequence ID" value="NZ_BJYT01000027.1"/>
</dbReference>
<keyword evidence="1" id="KW-1133">Transmembrane helix</keyword>
<comment type="caution">
    <text evidence="2">The sequence shown here is derived from an EMBL/GenBank/DDBJ whole genome shotgun (WGS) entry which is preliminary data.</text>
</comment>
<evidence type="ECO:0000313" key="3">
    <source>
        <dbReference type="Proteomes" id="UP000321513"/>
    </source>
</evidence>
<dbReference type="Pfam" id="PF12811">
    <property type="entry name" value="BaxI_1"/>
    <property type="match status" value="1"/>
</dbReference>
<keyword evidence="3" id="KW-1185">Reference proteome</keyword>
<organism evidence="2 3">
    <name type="scientific">Segetibacter aerophilus</name>
    <dbReference type="NCBI Taxonomy" id="670293"/>
    <lineage>
        <taxon>Bacteria</taxon>
        <taxon>Pseudomonadati</taxon>
        <taxon>Bacteroidota</taxon>
        <taxon>Chitinophagia</taxon>
        <taxon>Chitinophagales</taxon>
        <taxon>Chitinophagaceae</taxon>
        <taxon>Segetibacter</taxon>
    </lineage>
</organism>
<reference evidence="2 3" key="1">
    <citation type="submission" date="2019-07" db="EMBL/GenBank/DDBJ databases">
        <title>Whole genome shotgun sequence of Segetibacter aerophilus NBRC 106135.</title>
        <authorList>
            <person name="Hosoyama A."/>
            <person name="Uohara A."/>
            <person name="Ohji S."/>
            <person name="Ichikawa N."/>
        </authorList>
    </citation>
    <scope>NUCLEOTIDE SEQUENCE [LARGE SCALE GENOMIC DNA]</scope>
    <source>
        <strain evidence="2 3">NBRC 106135</strain>
    </source>
</reference>
<feature type="transmembrane region" description="Helical" evidence="1">
    <location>
        <begin position="121"/>
        <end position="142"/>
    </location>
</feature>
<keyword evidence="1" id="KW-0812">Transmembrane</keyword>
<gene>
    <name evidence="2" type="ORF">SAE01_41910</name>
</gene>